<dbReference type="GO" id="GO:0016798">
    <property type="term" value="F:hydrolase activity, acting on glycosyl bonds"/>
    <property type="evidence" value="ECO:0007669"/>
    <property type="project" value="UniProtKB-KW"/>
</dbReference>
<evidence type="ECO:0000256" key="7">
    <source>
        <dbReference type="ARBA" id="ARBA00023295"/>
    </source>
</evidence>
<keyword evidence="6" id="KW-0456">Lyase</keyword>
<dbReference type="Gene3D" id="3.40.1190.20">
    <property type="match status" value="1"/>
</dbReference>
<sequence>MRSLLNPLRYRPALRRRTYATLGGNRLNQFLKISDEVRSAVAAGKPVVALESAIYTHGFPHPQNLDLARAIEKTVRDNGAVPATICILEGNAVVGLSDKELEQLAESFGKQGTIKVSRRDLAYVTGLPFVDSLNKFVGGTTIAGTSVLAHMAGIKVFATGGLGGVHRGVEKTMDVSADLTELGRTPVALICAGSKAFLDLRRTLEYLETEGVYVGTFGDRKSGQPVQYPAFYSRGCGIISPSVVQDAKEAAGIIYASHSLGLTSGQLFANPIPKEYEIPNEEIQDIIKVSVEAAETASTGNDVTPFILADILKRTAGRSIEANRGLIMNNAMMGAKVAMELAKLEEEGAQTQTTAMPHMPTPSASSQAKKTHKKTTSDIHKVDTPEVLVIGGVAVDVNCDYVLRTASTDSTPVLHTSNPSIITESLGGVANNVAYALHLSGIKTLLVSCTGADISGSWVRDQMQKRGMDTSGLASSTAYNTARYVAVNDGKGGLFVASADMNVIEQMDPENLAQATSSTGAQWVVIDGNLAAGTIVEVLRRCSKKGIKVVFEPTSAAKSTAIFSSPKKLGTFPTASLYAAAPNAQELDAMYHAASDAELFSTELPWWGIIDSLLLDSEFRTSIDALSRSSGVDLVSTGLVQKAVNLLPYIPNLFVKLGEKGCLVVSLLPPDHKALNEKRRTAGAVVVKARLGQDTGGLLVRHFEPESVQRVVSVNGAGDTFLGVVVAGMVRGEASLGSIVERAQRAAVLTLQSTQAVSEKIRDLVWE</sequence>
<comment type="caution">
    <text evidence="9">The sequence shown here is derived from an EMBL/GenBank/DDBJ whole genome shotgun (WGS) entry which is preliminary data.</text>
</comment>
<dbReference type="Gene3D" id="3.40.1790.10">
    <property type="entry name" value="Indigoidine synthase domain"/>
    <property type="match status" value="1"/>
</dbReference>
<keyword evidence="4" id="KW-0378">Hydrolase</keyword>
<keyword evidence="2" id="KW-0479">Metal-binding</keyword>
<keyword evidence="10" id="KW-1185">Reference proteome</keyword>
<keyword evidence="7" id="KW-0326">Glycosidase</keyword>
<dbReference type="InterPro" id="IPR007342">
    <property type="entry name" value="PsuG"/>
</dbReference>
<evidence type="ECO:0000256" key="3">
    <source>
        <dbReference type="ARBA" id="ARBA00022777"/>
    </source>
</evidence>
<feature type="domain" description="Carbohydrate kinase PfkB" evidence="8">
    <location>
        <begin position="651"/>
        <end position="757"/>
    </location>
</feature>
<dbReference type="SUPFAM" id="SSF110581">
    <property type="entry name" value="Indigoidine synthase A-like"/>
    <property type="match status" value="1"/>
</dbReference>
<dbReference type="Pfam" id="PF04227">
    <property type="entry name" value="Indigoidine_A"/>
    <property type="match status" value="1"/>
</dbReference>
<dbReference type="GO" id="GO:0046872">
    <property type="term" value="F:metal ion binding"/>
    <property type="evidence" value="ECO:0007669"/>
    <property type="project" value="UniProtKB-KW"/>
</dbReference>
<dbReference type="OrthoDB" id="198885at2759"/>
<keyword evidence="5" id="KW-0464">Manganese</keyword>
<dbReference type="Proteomes" id="UP000326924">
    <property type="component" value="Unassembled WGS sequence"/>
</dbReference>
<dbReference type="PANTHER" id="PTHR42909:SF1">
    <property type="entry name" value="CARBOHYDRATE KINASE PFKB DOMAIN-CONTAINING PROTEIN"/>
    <property type="match status" value="1"/>
</dbReference>
<evidence type="ECO:0000256" key="2">
    <source>
        <dbReference type="ARBA" id="ARBA00022723"/>
    </source>
</evidence>
<dbReference type="Pfam" id="PF00294">
    <property type="entry name" value="PfkB"/>
    <property type="match status" value="2"/>
</dbReference>
<feature type="domain" description="Carbohydrate kinase PfkB" evidence="8">
    <location>
        <begin position="411"/>
        <end position="595"/>
    </location>
</feature>
<name>A0A5J5EH78_9PEZI</name>
<keyword evidence="1" id="KW-0808">Transferase</keyword>
<accession>A0A5J5EH78</accession>
<dbReference type="InterPro" id="IPR022830">
    <property type="entry name" value="Indigdn_synthA-like"/>
</dbReference>
<dbReference type="EMBL" id="VXIS01000349">
    <property type="protein sequence ID" value="KAA8894309.1"/>
    <property type="molecule type" value="Genomic_DNA"/>
</dbReference>
<evidence type="ECO:0000313" key="10">
    <source>
        <dbReference type="Proteomes" id="UP000326924"/>
    </source>
</evidence>
<proteinExistence type="inferred from homology"/>
<dbReference type="CDD" id="cd01941">
    <property type="entry name" value="YeiC_kinase_like"/>
    <property type="match status" value="1"/>
</dbReference>
<dbReference type="PANTHER" id="PTHR42909">
    <property type="entry name" value="ZGC:136858"/>
    <property type="match status" value="1"/>
</dbReference>
<protein>
    <submittedName>
        <fullName evidence="9">Indigoidine synthase A like protein-domain-containing protein</fullName>
    </submittedName>
</protein>
<keyword evidence="3" id="KW-0418">Kinase</keyword>
<gene>
    <name evidence="9" type="ORF">FN846DRAFT_786582</name>
</gene>
<dbReference type="HAMAP" id="MF_01876">
    <property type="entry name" value="PsiMP_glycosidase"/>
    <property type="match status" value="1"/>
</dbReference>
<dbReference type="InterPro" id="IPR011611">
    <property type="entry name" value="PfkB_dom"/>
</dbReference>
<evidence type="ECO:0000313" key="9">
    <source>
        <dbReference type="EMBL" id="KAA8894309.1"/>
    </source>
</evidence>
<organism evidence="9 10">
    <name type="scientific">Sphaerosporella brunnea</name>
    <dbReference type="NCBI Taxonomy" id="1250544"/>
    <lineage>
        <taxon>Eukaryota</taxon>
        <taxon>Fungi</taxon>
        <taxon>Dikarya</taxon>
        <taxon>Ascomycota</taxon>
        <taxon>Pezizomycotina</taxon>
        <taxon>Pezizomycetes</taxon>
        <taxon>Pezizales</taxon>
        <taxon>Pyronemataceae</taxon>
        <taxon>Sphaerosporella</taxon>
    </lineage>
</organism>
<evidence type="ECO:0000256" key="6">
    <source>
        <dbReference type="ARBA" id="ARBA00023239"/>
    </source>
</evidence>
<dbReference type="InterPro" id="IPR002173">
    <property type="entry name" value="Carboh/pur_kinase_PfkB_CS"/>
</dbReference>
<dbReference type="InParanoid" id="A0A5J5EH78"/>
<dbReference type="AlphaFoldDB" id="A0A5J5EH78"/>
<evidence type="ECO:0000256" key="4">
    <source>
        <dbReference type="ARBA" id="ARBA00022801"/>
    </source>
</evidence>
<evidence type="ECO:0000259" key="8">
    <source>
        <dbReference type="Pfam" id="PF00294"/>
    </source>
</evidence>
<dbReference type="GO" id="GO:0005737">
    <property type="term" value="C:cytoplasm"/>
    <property type="evidence" value="ECO:0007669"/>
    <property type="project" value="TreeGrafter"/>
</dbReference>
<dbReference type="PROSITE" id="PS00583">
    <property type="entry name" value="PFKB_KINASES_1"/>
    <property type="match status" value="1"/>
</dbReference>
<dbReference type="SUPFAM" id="SSF53613">
    <property type="entry name" value="Ribokinase-like"/>
    <property type="match status" value="1"/>
</dbReference>
<evidence type="ECO:0000256" key="1">
    <source>
        <dbReference type="ARBA" id="ARBA00022679"/>
    </source>
</evidence>
<dbReference type="GO" id="GO:0016301">
    <property type="term" value="F:kinase activity"/>
    <property type="evidence" value="ECO:0007669"/>
    <property type="project" value="UniProtKB-KW"/>
</dbReference>
<dbReference type="GO" id="GO:0004730">
    <property type="term" value="F:pseudouridylate synthase activity"/>
    <property type="evidence" value="ECO:0007669"/>
    <property type="project" value="InterPro"/>
</dbReference>
<evidence type="ECO:0000256" key="5">
    <source>
        <dbReference type="ARBA" id="ARBA00023211"/>
    </source>
</evidence>
<dbReference type="InterPro" id="IPR029056">
    <property type="entry name" value="Ribokinase-like"/>
</dbReference>
<reference evidence="9 10" key="1">
    <citation type="submission" date="2019-09" db="EMBL/GenBank/DDBJ databases">
        <title>Draft genome of the ectomycorrhizal ascomycete Sphaerosporella brunnea.</title>
        <authorList>
            <consortium name="DOE Joint Genome Institute"/>
            <person name="Benucci G.M."/>
            <person name="Marozzi G."/>
            <person name="Antonielli L."/>
            <person name="Sanchez S."/>
            <person name="Marco P."/>
            <person name="Wang X."/>
            <person name="Falini L.B."/>
            <person name="Barry K."/>
            <person name="Haridas S."/>
            <person name="Lipzen A."/>
            <person name="Labutti K."/>
            <person name="Grigoriev I.V."/>
            <person name="Murat C."/>
            <person name="Martin F."/>
            <person name="Albertini E."/>
            <person name="Donnini D."/>
            <person name="Bonito G."/>
        </authorList>
    </citation>
    <scope>NUCLEOTIDE SEQUENCE [LARGE SCALE GENOMIC DNA]</scope>
    <source>
        <strain evidence="9 10">Sb_GMNB300</strain>
    </source>
</reference>